<dbReference type="CDD" id="cd00761">
    <property type="entry name" value="Glyco_tranf_GTA_type"/>
    <property type="match status" value="1"/>
</dbReference>
<dbReference type="AlphaFoldDB" id="A0A2N8S7F2"/>
<dbReference type="Proteomes" id="UP000235925">
    <property type="component" value="Unassembled WGS sequence"/>
</dbReference>
<keyword evidence="1" id="KW-1133">Transmembrane helix</keyword>
<name>A0A2N8S7F2_STUST</name>
<organism evidence="3 4">
    <name type="scientific">Stutzerimonas stutzeri</name>
    <name type="common">Pseudomonas stutzeri</name>
    <dbReference type="NCBI Taxonomy" id="316"/>
    <lineage>
        <taxon>Bacteria</taxon>
        <taxon>Pseudomonadati</taxon>
        <taxon>Pseudomonadota</taxon>
        <taxon>Gammaproteobacteria</taxon>
        <taxon>Pseudomonadales</taxon>
        <taxon>Pseudomonadaceae</taxon>
        <taxon>Stutzerimonas</taxon>
    </lineage>
</organism>
<sequence>MARVTVLISTMGERIKNILLPTYCDDVLYVVVHQHPQSSFFFARNDVLYIPSSEKGLSKSRNLAMRNCSTQYALISDDDVVIDIPSLLNAVDFAEKNNVDILACRFSYSDGTMNSYPEAGRHLGIMSVASVCSIEILVKVDSLRRNFISFDERFGLGTSLPSGEEYVFLTDALKSGLEIRHSPCVVCSHPLVTSGMDFFTTKEKVLAKREMIIRVFGLWAPFVMIVFFAKKSKLLLANKRLIFFAKTFFLD</sequence>
<dbReference type="EMBL" id="POUN01000001">
    <property type="protein sequence ID" value="PNF82553.1"/>
    <property type="molecule type" value="Genomic_DNA"/>
</dbReference>
<feature type="transmembrane region" description="Helical" evidence="1">
    <location>
        <begin position="211"/>
        <end position="229"/>
    </location>
</feature>
<dbReference type="Pfam" id="PF00535">
    <property type="entry name" value="Glycos_transf_2"/>
    <property type="match status" value="1"/>
</dbReference>
<keyword evidence="1" id="KW-0812">Transmembrane</keyword>
<feature type="domain" description="Glycosyltransferase 2-like" evidence="2">
    <location>
        <begin position="45"/>
        <end position="121"/>
    </location>
</feature>
<dbReference type="SUPFAM" id="SSF53448">
    <property type="entry name" value="Nucleotide-diphospho-sugar transferases"/>
    <property type="match status" value="1"/>
</dbReference>
<gene>
    <name evidence="3" type="ORF">CXK92_03625</name>
</gene>
<accession>A0A2N8S7F2</accession>
<dbReference type="InterPro" id="IPR001173">
    <property type="entry name" value="Glyco_trans_2-like"/>
</dbReference>
<comment type="caution">
    <text evidence="3">The sequence shown here is derived from an EMBL/GenBank/DDBJ whole genome shotgun (WGS) entry which is preliminary data.</text>
</comment>
<protein>
    <recommendedName>
        <fullName evidence="2">Glycosyltransferase 2-like domain-containing protein</fullName>
    </recommendedName>
</protein>
<dbReference type="Gene3D" id="3.90.550.10">
    <property type="entry name" value="Spore Coat Polysaccharide Biosynthesis Protein SpsA, Chain A"/>
    <property type="match status" value="1"/>
</dbReference>
<keyword evidence="1" id="KW-0472">Membrane</keyword>
<dbReference type="OrthoDB" id="5245171at2"/>
<evidence type="ECO:0000313" key="3">
    <source>
        <dbReference type="EMBL" id="PNF82553.1"/>
    </source>
</evidence>
<evidence type="ECO:0000256" key="1">
    <source>
        <dbReference type="SAM" id="Phobius"/>
    </source>
</evidence>
<proteinExistence type="predicted"/>
<evidence type="ECO:0000259" key="2">
    <source>
        <dbReference type="Pfam" id="PF00535"/>
    </source>
</evidence>
<evidence type="ECO:0000313" key="4">
    <source>
        <dbReference type="Proteomes" id="UP000235925"/>
    </source>
</evidence>
<dbReference type="RefSeq" id="WP_102823673.1">
    <property type="nucleotide sequence ID" value="NZ_CP139348.1"/>
</dbReference>
<reference evidence="3 4" key="1">
    <citation type="submission" date="2018-01" db="EMBL/GenBank/DDBJ databases">
        <title>Denitrification phenotypes of diverse strains of Pseudomonas stutzeri.</title>
        <authorList>
            <person name="Milligan D.A."/>
            <person name="Bergaust L."/>
            <person name="Bakken L.R."/>
            <person name="Frostegard A."/>
        </authorList>
    </citation>
    <scope>NUCLEOTIDE SEQUENCE [LARGE SCALE GENOMIC DNA]</scope>
    <source>
        <strain evidence="3 4">KC</strain>
    </source>
</reference>
<dbReference type="InterPro" id="IPR029044">
    <property type="entry name" value="Nucleotide-diphossugar_trans"/>
</dbReference>